<dbReference type="Gene3D" id="2.60.120.10">
    <property type="entry name" value="Jelly Rolls"/>
    <property type="match status" value="1"/>
</dbReference>
<dbReference type="SMART" id="SM00100">
    <property type="entry name" value="cNMP"/>
    <property type="match status" value="1"/>
</dbReference>
<proteinExistence type="predicted"/>
<evidence type="ECO:0000313" key="2">
    <source>
        <dbReference type="EMBL" id="NKN32227.1"/>
    </source>
</evidence>
<gene>
    <name evidence="2" type="ORF">HF203_03200</name>
</gene>
<accession>A0ABX1I3V9</accession>
<dbReference type="Pfam" id="PF00027">
    <property type="entry name" value="cNMP_binding"/>
    <property type="match status" value="1"/>
</dbReference>
<protein>
    <submittedName>
        <fullName evidence="2">Cyclic nucleotide-binding domain-containing protein</fullName>
    </submittedName>
</protein>
<reference evidence="2 3" key="1">
    <citation type="submission" date="2020-04" db="EMBL/GenBank/DDBJ databases">
        <title>Draft Whole-Genome sequence of Marichromatium bheemlicum DSM 18632, type strain.</title>
        <authorList>
            <person name="Kyndt J.A."/>
            <person name="Meyer T.E."/>
        </authorList>
    </citation>
    <scope>NUCLEOTIDE SEQUENCE [LARGE SCALE GENOMIC DNA]</scope>
    <source>
        <strain evidence="2 3">DSM 18632</strain>
    </source>
</reference>
<dbReference type="PROSITE" id="PS50042">
    <property type="entry name" value="CNMP_BINDING_3"/>
    <property type="match status" value="1"/>
</dbReference>
<dbReference type="SUPFAM" id="SSF51206">
    <property type="entry name" value="cAMP-binding domain-like"/>
    <property type="match status" value="1"/>
</dbReference>
<dbReference type="Proteomes" id="UP000740754">
    <property type="component" value="Unassembled WGS sequence"/>
</dbReference>
<evidence type="ECO:0000313" key="3">
    <source>
        <dbReference type="Proteomes" id="UP000740754"/>
    </source>
</evidence>
<keyword evidence="3" id="KW-1185">Reference proteome</keyword>
<dbReference type="RefSeq" id="WP_168666492.1">
    <property type="nucleotide sequence ID" value="NZ_JAAXKX010000002.1"/>
</dbReference>
<comment type="caution">
    <text evidence="2">The sequence shown here is derived from an EMBL/GenBank/DDBJ whole genome shotgun (WGS) entry which is preliminary data.</text>
</comment>
<evidence type="ECO:0000259" key="1">
    <source>
        <dbReference type="PROSITE" id="PS50042"/>
    </source>
</evidence>
<dbReference type="CDD" id="cd00038">
    <property type="entry name" value="CAP_ED"/>
    <property type="match status" value="1"/>
</dbReference>
<name>A0ABX1I3V9_9GAMM</name>
<dbReference type="InterPro" id="IPR000595">
    <property type="entry name" value="cNMP-bd_dom"/>
</dbReference>
<dbReference type="EMBL" id="JAAXKX010000002">
    <property type="protein sequence ID" value="NKN32227.1"/>
    <property type="molecule type" value="Genomic_DNA"/>
</dbReference>
<feature type="domain" description="Cyclic nucleotide-binding" evidence="1">
    <location>
        <begin position="15"/>
        <end position="134"/>
    </location>
</feature>
<sequence>MSQFDKTQALKHSTLGAELDDAECAVLAERMGEVALSDGETLVKEGEARQTLFLLGSGKMDVIRDQGGAEARLHRMRAGECAGTRAFVDGSTRKAALRAVGEARVLTLEPADFESMLEEHAGIVYKVMRAIFRITHANLMRMNQESAELKNYVVRAPGRY</sequence>
<dbReference type="InterPro" id="IPR018490">
    <property type="entry name" value="cNMP-bd_dom_sf"/>
</dbReference>
<organism evidence="2 3">
    <name type="scientific">Marichromatium bheemlicum</name>
    <dbReference type="NCBI Taxonomy" id="365339"/>
    <lineage>
        <taxon>Bacteria</taxon>
        <taxon>Pseudomonadati</taxon>
        <taxon>Pseudomonadota</taxon>
        <taxon>Gammaproteobacteria</taxon>
        <taxon>Chromatiales</taxon>
        <taxon>Chromatiaceae</taxon>
        <taxon>Marichromatium</taxon>
    </lineage>
</organism>
<dbReference type="InterPro" id="IPR014710">
    <property type="entry name" value="RmlC-like_jellyroll"/>
</dbReference>